<feature type="region of interest" description="Interaction with substrate tRNA" evidence="10">
    <location>
        <begin position="42"/>
        <end position="45"/>
    </location>
</feature>
<feature type="region of interest" description="Interaction with substrate tRNA" evidence="10">
    <location>
        <begin position="166"/>
        <end position="170"/>
    </location>
</feature>
<evidence type="ECO:0000256" key="5">
    <source>
        <dbReference type="ARBA" id="ARBA00022694"/>
    </source>
</evidence>
<name>A0A109QE87_9GAMM</name>
<feature type="binding site" evidence="10">
    <location>
        <begin position="17"/>
        <end position="24"/>
    </location>
    <ligand>
        <name>ATP</name>
        <dbReference type="ChEBI" id="CHEBI:30616"/>
    </ligand>
</feature>
<dbReference type="PANTHER" id="PTHR11088:SF60">
    <property type="entry name" value="TRNA DIMETHYLALLYLTRANSFERASE"/>
    <property type="match status" value="1"/>
</dbReference>
<dbReference type="SUPFAM" id="SSF52540">
    <property type="entry name" value="P-loop containing nucleoside triphosphate hydrolases"/>
    <property type="match status" value="1"/>
</dbReference>
<reference evidence="14 15" key="1">
    <citation type="submission" date="2016-01" db="EMBL/GenBank/DDBJ databases">
        <title>Genome sequence of Ca. Arsenophonus lipopteni, the exclusive symbiont of a blood sucking fly Lipoptena cervi (Diptera: Hippoboscidae).</title>
        <authorList>
            <person name="Novakova E."/>
            <person name="Hypsa V."/>
            <person name="Nguyen P."/>
            <person name="Husnik F."/>
            <person name="Darby A.C."/>
        </authorList>
    </citation>
    <scope>NUCLEOTIDE SEQUENCE [LARGE SCALE GENOMIC DNA]</scope>
    <source>
        <strain evidence="14 15">CB</strain>
    </source>
</reference>
<dbReference type="AlphaFoldDB" id="A0A109QE87"/>
<feature type="binding site" evidence="10">
    <location>
        <begin position="19"/>
        <end position="24"/>
    </location>
    <ligand>
        <name>substrate</name>
    </ligand>
</feature>
<evidence type="ECO:0000256" key="1">
    <source>
        <dbReference type="ARBA" id="ARBA00001946"/>
    </source>
</evidence>
<protein>
    <recommendedName>
        <fullName evidence="10">tRNA dimethylallyltransferase</fullName>
        <ecNumber evidence="10">2.5.1.75</ecNumber>
    </recommendedName>
    <alternativeName>
        <fullName evidence="10">Dimethylallyl diphosphate:tRNA dimethylallyltransferase</fullName>
        <shortName evidence="10">DMAPP:tRNA dimethylallyltransferase</shortName>
        <shortName evidence="10">DMATase</shortName>
    </alternativeName>
    <alternativeName>
        <fullName evidence="10">Isopentenyl-diphosphate:tRNA isopentenyltransferase</fullName>
        <shortName evidence="10">IPP transferase</shortName>
        <shortName evidence="10">IPPT</shortName>
        <shortName evidence="10">IPTase</shortName>
    </alternativeName>
</protein>
<dbReference type="STRING" id="634113.AUT07_00603"/>
<dbReference type="RefSeq" id="WP_066283964.1">
    <property type="nucleotide sequence ID" value="NZ_CP013920.1"/>
</dbReference>
<comment type="function">
    <text evidence="2 10 12">Catalyzes the transfer of a dimethylallyl group onto the adenine at position 37 in tRNAs that read codons beginning with uridine, leading to the formation of N6-(dimethylallyl)adenosine (i(6)A).</text>
</comment>
<evidence type="ECO:0000256" key="7">
    <source>
        <dbReference type="ARBA" id="ARBA00022840"/>
    </source>
</evidence>
<keyword evidence="4 10" id="KW-0808">Transferase</keyword>
<keyword evidence="5 10" id="KW-0819">tRNA processing</keyword>
<dbReference type="InterPro" id="IPR018022">
    <property type="entry name" value="IPT"/>
</dbReference>
<keyword evidence="8 10" id="KW-0460">Magnesium</keyword>
<comment type="cofactor">
    <cofactor evidence="1 10">
        <name>Mg(2+)</name>
        <dbReference type="ChEBI" id="CHEBI:18420"/>
    </cofactor>
</comment>
<sequence length="324" mass="37471">MSKNQFKHQPAAIFIMGPTASGKTSLAIALCQKLPVEIISVDSMLIYRGMDIGTKKPTLKEQELAPHRLINILDPSESYSVANFRHDALLEMENIILSDRIPLLVGGSMLYFKALLYGLSSLPSSDIKIRLKIKMHAKKFGWMAIYDWLKRVDPISAYRIHPNDQQRLSRALEVFLISGKSLTELTKTVESKLPYSVLQFALLPKNRKMLYDRIEMRFLKMLNLGFEDEVINLYARKDIHEDLPAIRSIGYRQIWSYLSGKISYDEMVHSSICATRQLAKRQITWLNRWKNLHKLDISDIEESIKYINKVLNINKSVQRILARY</sequence>
<comment type="subunit">
    <text evidence="10">Monomer.</text>
</comment>
<evidence type="ECO:0000313" key="14">
    <source>
        <dbReference type="EMBL" id="AMA65156.1"/>
    </source>
</evidence>
<evidence type="ECO:0000256" key="12">
    <source>
        <dbReference type="RuleBase" id="RU003784"/>
    </source>
</evidence>
<dbReference type="EC" id="2.5.1.75" evidence="10"/>
<dbReference type="HAMAP" id="MF_00185">
    <property type="entry name" value="IPP_trans"/>
    <property type="match status" value="1"/>
</dbReference>
<evidence type="ECO:0000256" key="10">
    <source>
        <dbReference type="HAMAP-Rule" id="MF_00185"/>
    </source>
</evidence>
<evidence type="ECO:0000256" key="8">
    <source>
        <dbReference type="ARBA" id="ARBA00022842"/>
    </source>
</evidence>
<gene>
    <name evidence="10 14" type="primary">miaA</name>
    <name evidence="14" type="ORF">AUT07_00603</name>
</gene>
<dbReference type="OrthoDB" id="9776390at2"/>
<accession>A0A109QE87</accession>
<feature type="site" description="Interaction with substrate tRNA" evidence="10">
    <location>
        <position position="130"/>
    </location>
</feature>
<evidence type="ECO:0000313" key="15">
    <source>
        <dbReference type="Proteomes" id="UP000069926"/>
    </source>
</evidence>
<comment type="similarity">
    <text evidence="3 10 13">Belongs to the IPP transferase family.</text>
</comment>
<keyword evidence="6 10" id="KW-0547">Nucleotide-binding</keyword>
<dbReference type="Gene3D" id="3.40.50.300">
    <property type="entry name" value="P-loop containing nucleotide triphosphate hydrolases"/>
    <property type="match status" value="1"/>
</dbReference>
<dbReference type="KEGG" id="asy:AUT07_00603"/>
<evidence type="ECO:0000256" key="4">
    <source>
        <dbReference type="ARBA" id="ARBA00022679"/>
    </source>
</evidence>
<dbReference type="InterPro" id="IPR039657">
    <property type="entry name" value="Dimethylallyltransferase"/>
</dbReference>
<dbReference type="GO" id="GO:0006400">
    <property type="term" value="P:tRNA modification"/>
    <property type="evidence" value="ECO:0007669"/>
    <property type="project" value="TreeGrafter"/>
</dbReference>
<dbReference type="PATRIC" id="fig|634113.3.peg.569"/>
<dbReference type="Pfam" id="PF01715">
    <property type="entry name" value="IPPT"/>
    <property type="match status" value="1"/>
</dbReference>
<organism evidence="14 15">
    <name type="scientific">Candidatus Arsenophonus lipoptenae</name>
    <dbReference type="NCBI Taxonomy" id="634113"/>
    <lineage>
        <taxon>Bacteria</taxon>
        <taxon>Pseudomonadati</taxon>
        <taxon>Pseudomonadota</taxon>
        <taxon>Gammaproteobacteria</taxon>
        <taxon>Enterobacterales</taxon>
        <taxon>Morganellaceae</taxon>
        <taxon>Arsenophonus</taxon>
    </lineage>
</organism>
<dbReference type="GO" id="GO:0052381">
    <property type="term" value="F:tRNA dimethylallyltransferase activity"/>
    <property type="evidence" value="ECO:0007669"/>
    <property type="project" value="UniProtKB-UniRule"/>
</dbReference>
<dbReference type="GO" id="GO:0005524">
    <property type="term" value="F:ATP binding"/>
    <property type="evidence" value="ECO:0007669"/>
    <property type="project" value="UniProtKB-UniRule"/>
</dbReference>
<evidence type="ECO:0000256" key="9">
    <source>
        <dbReference type="ARBA" id="ARBA00049563"/>
    </source>
</evidence>
<evidence type="ECO:0000256" key="13">
    <source>
        <dbReference type="RuleBase" id="RU003785"/>
    </source>
</evidence>
<dbReference type="Proteomes" id="UP000069926">
    <property type="component" value="Chromosome"/>
</dbReference>
<dbReference type="PANTHER" id="PTHR11088">
    <property type="entry name" value="TRNA DIMETHYLALLYLTRANSFERASE"/>
    <property type="match status" value="1"/>
</dbReference>
<dbReference type="NCBIfam" id="TIGR00174">
    <property type="entry name" value="miaA"/>
    <property type="match status" value="1"/>
</dbReference>
<evidence type="ECO:0000256" key="11">
    <source>
        <dbReference type="RuleBase" id="RU003783"/>
    </source>
</evidence>
<evidence type="ECO:0000256" key="2">
    <source>
        <dbReference type="ARBA" id="ARBA00003213"/>
    </source>
</evidence>
<dbReference type="InterPro" id="IPR027417">
    <property type="entry name" value="P-loop_NTPase"/>
</dbReference>
<proteinExistence type="inferred from homology"/>
<feature type="site" description="Interaction with substrate tRNA" evidence="10">
    <location>
        <position position="108"/>
    </location>
</feature>
<keyword evidence="15" id="KW-1185">Reference proteome</keyword>
<comment type="catalytic activity">
    <reaction evidence="9 10 11">
        <text>adenosine(37) in tRNA + dimethylallyl diphosphate = N(6)-dimethylallyladenosine(37) in tRNA + diphosphate</text>
        <dbReference type="Rhea" id="RHEA:26482"/>
        <dbReference type="Rhea" id="RHEA-COMP:10162"/>
        <dbReference type="Rhea" id="RHEA-COMP:10375"/>
        <dbReference type="ChEBI" id="CHEBI:33019"/>
        <dbReference type="ChEBI" id="CHEBI:57623"/>
        <dbReference type="ChEBI" id="CHEBI:74411"/>
        <dbReference type="ChEBI" id="CHEBI:74415"/>
        <dbReference type="EC" id="2.5.1.75"/>
    </reaction>
</comment>
<dbReference type="Gene3D" id="1.10.20.140">
    <property type="match status" value="1"/>
</dbReference>
<dbReference type="FunFam" id="1.10.20.140:FF:000001">
    <property type="entry name" value="tRNA dimethylallyltransferase"/>
    <property type="match status" value="1"/>
</dbReference>
<keyword evidence="7 10" id="KW-0067">ATP-binding</keyword>
<evidence type="ECO:0000256" key="3">
    <source>
        <dbReference type="ARBA" id="ARBA00005842"/>
    </source>
</evidence>
<evidence type="ECO:0000256" key="6">
    <source>
        <dbReference type="ARBA" id="ARBA00022741"/>
    </source>
</evidence>
<dbReference type="EMBL" id="CP013920">
    <property type="protein sequence ID" value="AMA65156.1"/>
    <property type="molecule type" value="Genomic_DNA"/>
</dbReference>
<comment type="caution">
    <text evidence="10">Lacks conserved residue(s) required for the propagation of feature annotation.</text>
</comment>